<dbReference type="Pfam" id="PF16199">
    <property type="entry name" value="Radical_SAM_C"/>
    <property type="match status" value="1"/>
</dbReference>
<keyword evidence="2" id="KW-0004">4Fe-4S</keyword>
<protein>
    <submittedName>
        <fullName evidence="8">Radical SAM protein</fullName>
    </submittedName>
</protein>
<organism evidence="8 9">
    <name type="scientific">Aceticella autotrophica</name>
    <dbReference type="NCBI Taxonomy" id="2755338"/>
    <lineage>
        <taxon>Bacteria</taxon>
        <taxon>Bacillati</taxon>
        <taxon>Bacillota</taxon>
        <taxon>Clostridia</taxon>
        <taxon>Thermoanaerobacterales</taxon>
        <taxon>Thermoanaerobacteraceae</taxon>
        <taxon>Aceticella</taxon>
    </lineage>
</organism>
<dbReference type="GO" id="GO:0051539">
    <property type="term" value="F:4 iron, 4 sulfur cluster binding"/>
    <property type="evidence" value="ECO:0007669"/>
    <property type="project" value="UniProtKB-KW"/>
</dbReference>
<dbReference type="GO" id="GO:0002926">
    <property type="term" value="P:tRNA wobble base 5-methoxycarbonylmethyl-2-thiouridinylation"/>
    <property type="evidence" value="ECO:0007669"/>
    <property type="project" value="TreeGrafter"/>
</dbReference>
<evidence type="ECO:0000259" key="7">
    <source>
        <dbReference type="PROSITE" id="PS51918"/>
    </source>
</evidence>
<keyword evidence="3" id="KW-0949">S-adenosyl-L-methionine</keyword>
<dbReference type="EMBL" id="CP060096">
    <property type="protein sequence ID" value="QSZ26641.1"/>
    <property type="molecule type" value="Genomic_DNA"/>
</dbReference>
<keyword evidence="4" id="KW-0479">Metal-binding</keyword>
<comment type="cofactor">
    <cofactor evidence="1">
        <name>[4Fe-4S] cluster</name>
        <dbReference type="ChEBI" id="CHEBI:49883"/>
    </cofactor>
</comment>
<dbReference type="SUPFAM" id="SSF102114">
    <property type="entry name" value="Radical SAM enzymes"/>
    <property type="match status" value="1"/>
</dbReference>
<evidence type="ECO:0000313" key="9">
    <source>
        <dbReference type="Proteomes" id="UP000671913"/>
    </source>
</evidence>
<dbReference type="GO" id="GO:0003824">
    <property type="term" value="F:catalytic activity"/>
    <property type="evidence" value="ECO:0007669"/>
    <property type="project" value="InterPro"/>
</dbReference>
<dbReference type="InterPro" id="IPR023404">
    <property type="entry name" value="rSAM_horseshoe"/>
</dbReference>
<dbReference type="Proteomes" id="UP000671913">
    <property type="component" value="Chromosome"/>
</dbReference>
<keyword evidence="9" id="KW-1185">Reference proteome</keyword>
<accession>A0A975AUE5</accession>
<dbReference type="PROSITE" id="PS51918">
    <property type="entry name" value="RADICAL_SAM"/>
    <property type="match status" value="1"/>
</dbReference>
<dbReference type="InterPro" id="IPR006638">
    <property type="entry name" value="Elp3/MiaA/NifB-like_rSAM"/>
</dbReference>
<evidence type="ECO:0000256" key="4">
    <source>
        <dbReference type="ARBA" id="ARBA00022723"/>
    </source>
</evidence>
<dbReference type="KEGG" id="aaut:ACETAC_06915"/>
<dbReference type="RefSeq" id="WP_284679318.1">
    <property type="nucleotide sequence ID" value="NZ_CP060096.1"/>
</dbReference>
<dbReference type="InterPro" id="IPR032432">
    <property type="entry name" value="Radical_SAM_C"/>
</dbReference>
<dbReference type="InterPro" id="IPR007197">
    <property type="entry name" value="rSAM"/>
</dbReference>
<evidence type="ECO:0000256" key="1">
    <source>
        <dbReference type="ARBA" id="ARBA00001966"/>
    </source>
</evidence>
<proteinExistence type="predicted"/>
<dbReference type="AlphaFoldDB" id="A0A975AUE5"/>
<name>A0A975AUE5_9THEO</name>
<evidence type="ECO:0000256" key="6">
    <source>
        <dbReference type="ARBA" id="ARBA00023014"/>
    </source>
</evidence>
<sequence length="353" mass="40564">MRNIFIIPIFVPHMGCPFKCVFCNQEEITGSKVMINEGYIHNTMEKYLKTIPQDSRKEVSFFGGSFTGIPIDIQRSFLKAAKAYLDKGLIDAIRLSTRPDYINSSILENLKKYNVSIIELGVQSMEIDVLEKSHRGHTPDDVINAVKLIKEYGFTLGLQIMIGLPGDNNLKSLNTAKKIIELRPDFVRIYPTVVLKGTYLEKMYKDGLYVPLNLCDAVELSKQLYIKFLKEDIPVIRIGLQTTENINNKKDIIAGPFHPAFGQLVESSIIKDMLNSLFKEKNIRNVNVCMILNPKYVSTVVGQKKYNIKYIEHKYDTVIKIKQSDMIPMDMIAILYKENIYRQRVIDYIKNNF</sequence>
<dbReference type="PANTHER" id="PTHR11135">
    <property type="entry name" value="HISTONE ACETYLTRANSFERASE-RELATED"/>
    <property type="match status" value="1"/>
</dbReference>
<dbReference type="Gene3D" id="3.80.30.20">
    <property type="entry name" value="tm_1862 like domain"/>
    <property type="match status" value="1"/>
</dbReference>
<keyword evidence="6" id="KW-0411">Iron-sulfur</keyword>
<dbReference type="InterPro" id="IPR039661">
    <property type="entry name" value="ELP3"/>
</dbReference>
<dbReference type="PANTHER" id="PTHR11135:SF0">
    <property type="entry name" value="ELONGATOR COMPLEX PROTEIN 3"/>
    <property type="match status" value="1"/>
</dbReference>
<evidence type="ECO:0000256" key="3">
    <source>
        <dbReference type="ARBA" id="ARBA00022691"/>
    </source>
</evidence>
<dbReference type="SFLD" id="SFLDG01086">
    <property type="entry name" value="elongater_protein-like"/>
    <property type="match status" value="1"/>
</dbReference>
<dbReference type="SFLD" id="SFLDS00029">
    <property type="entry name" value="Radical_SAM"/>
    <property type="match status" value="1"/>
</dbReference>
<dbReference type="SMART" id="SM00729">
    <property type="entry name" value="Elp3"/>
    <property type="match status" value="1"/>
</dbReference>
<reference evidence="8" key="1">
    <citation type="submission" date="2020-08" db="EMBL/GenBank/DDBJ databases">
        <title>Genomic insights into the carbon and energy metabolism of the first obligate autotrophic acetogenic bacterium Aceticella autotrophica gen. nov., sp. nov.</title>
        <authorList>
            <person name="Toshchakov S.V."/>
            <person name="Elcheninov A.G."/>
            <person name="Kublanov I.V."/>
            <person name="Frolov E.N."/>
            <person name="Lebedinsky A.V."/>
        </authorList>
    </citation>
    <scope>NUCLEOTIDE SEQUENCE</scope>
    <source>
        <strain evidence="8">3443-3Ac</strain>
    </source>
</reference>
<gene>
    <name evidence="8" type="ORF">ACETAC_06915</name>
</gene>
<dbReference type="Pfam" id="PF04055">
    <property type="entry name" value="Radical_SAM"/>
    <property type="match status" value="1"/>
</dbReference>
<keyword evidence="5" id="KW-0408">Iron</keyword>
<evidence type="ECO:0000256" key="5">
    <source>
        <dbReference type="ARBA" id="ARBA00023004"/>
    </source>
</evidence>
<dbReference type="GO" id="GO:0005737">
    <property type="term" value="C:cytoplasm"/>
    <property type="evidence" value="ECO:0007669"/>
    <property type="project" value="TreeGrafter"/>
</dbReference>
<feature type="domain" description="Radical SAM core" evidence="7">
    <location>
        <begin position="1"/>
        <end position="227"/>
    </location>
</feature>
<dbReference type="InterPro" id="IPR058240">
    <property type="entry name" value="rSAM_sf"/>
</dbReference>
<dbReference type="GO" id="GO:0046872">
    <property type="term" value="F:metal ion binding"/>
    <property type="evidence" value="ECO:0007669"/>
    <property type="project" value="UniProtKB-KW"/>
</dbReference>
<evidence type="ECO:0000313" key="8">
    <source>
        <dbReference type="EMBL" id="QSZ26641.1"/>
    </source>
</evidence>
<dbReference type="CDD" id="cd01335">
    <property type="entry name" value="Radical_SAM"/>
    <property type="match status" value="1"/>
</dbReference>
<dbReference type="SFLD" id="SFLDG01082">
    <property type="entry name" value="B12-binding_domain_containing"/>
    <property type="match status" value="1"/>
</dbReference>
<evidence type="ECO:0000256" key="2">
    <source>
        <dbReference type="ARBA" id="ARBA00022485"/>
    </source>
</evidence>